<dbReference type="GO" id="GO:0046872">
    <property type="term" value="F:metal ion binding"/>
    <property type="evidence" value="ECO:0007669"/>
    <property type="project" value="InterPro"/>
</dbReference>
<dbReference type="InterPro" id="IPR050361">
    <property type="entry name" value="MPP/UQCRC_Complex"/>
</dbReference>
<accession>A0A0W4ZKS4</accession>
<keyword evidence="6" id="KW-0496">Mitochondrion</keyword>
<evidence type="ECO:0000256" key="3">
    <source>
        <dbReference type="ARBA" id="ARBA00007261"/>
    </source>
</evidence>
<dbReference type="InterPro" id="IPR011249">
    <property type="entry name" value="Metalloenz_LuxS/M16"/>
</dbReference>
<comment type="subcellular location">
    <subcellularLocation>
        <location evidence="2">Mitochondrion matrix</location>
    </subcellularLocation>
</comment>
<dbReference type="GeneID" id="28936391"/>
<feature type="domain" description="Peptidase M16 N-terminal" evidence="11">
    <location>
        <begin position="46"/>
        <end position="192"/>
    </location>
</feature>
<dbReference type="GO" id="GO:0004222">
    <property type="term" value="F:metalloendopeptidase activity"/>
    <property type="evidence" value="ECO:0007669"/>
    <property type="project" value="EnsemblFungi"/>
</dbReference>
<dbReference type="GO" id="GO:0006627">
    <property type="term" value="P:protein processing involved in protein targeting to mitochondrion"/>
    <property type="evidence" value="ECO:0007669"/>
    <property type="project" value="EnsemblFungi"/>
</dbReference>
<dbReference type="SUPFAM" id="SSF63411">
    <property type="entry name" value="LuxS/MPP-like metallohydrolase"/>
    <property type="match status" value="2"/>
</dbReference>
<keyword evidence="5" id="KW-0809">Transit peptide</keyword>
<dbReference type="PROSITE" id="PS00143">
    <property type="entry name" value="INSULINASE"/>
    <property type="match status" value="1"/>
</dbReference>
<evidence type="ECO:0000313" key="14">
    <source>
        <dbReference type="Proteomes" id="UP000054454"/>
    </source>
</evidence>
<dbReference type="Gene3D" id="3.30.830.10">
    <property type="entry name" value="Metalloenzyme, LuxS/M16 peptidase-like"/>
    <property type="match status" value="2"/>
</dbReference>
<comment type="function">
    <text evidence="1">Substrate recognition and binding subunit of the essential mitochondrial processing protease (MPP), which cleaves the mitochondrial sequence off newly imported precursors proteins.</text>
</comment>
<dbReference type="FunFam" id="3.30.830.10:FF:000023">
    <property type="entry name" value="Mitochondrial processing peptidase alpha subunit"/>
    <property type="match status" value="1"/>
</dbReference>
<proteinExistence type="inferred from homology"/>
<dbReference type="RefSeq" id="XP_018226346.1">
    <property type="nucleotide sequence ID" value="XM_018370188.1"/>
</dbReference>
<evidence type="ECO:0000256" key="9">
    <source>
        <dbReference type="ARBA" id="ARBA00083075"/>
    </source>
</evidence>
<dbReference type="PANTHER" id="PTHR11851:SF49">
    <property type="entry name" value="MITOCHONDRIAL-PROCESSING PEPTIDASE SUBUNIT ALPHA"/>
    <property type="match status" value="1"/>
</dbReference>
<keyword evidence="14" id="KW-1185">Reference proteome</keyword>
<dbReference type="AlphaFoldDB" id="A0A0W4ZKS4"/>
<gene>
    <name evidence="13" type="ORF">T552_01610</name>
</gene>
<dbReference type="GO" id="GO:0061133">
    <property type="term" value="F:endopeptidase activator activity"/>
    <property type="evidence" value="ECO:0007669"/>
    <property type="project" value="EnsemblFungi"/>
</dbReference>
<dbReference type="VEuPathDB" id="FungiDB:T552_01610"/>
<evidence type="ECO:0000256" key="7">
    <source>
        <dbReference type="ARBA" id="ARBA00030006"/>
    </source>
</evidence>
<evidence type="ECO:0000256" key="2">
    <source>
        <dbReference type="ARBA" id="ARBA00004305"/>
    </source>
</evidence>
<feature type="domain" description="Peptidase M16 C-terminal" evidence="12">
    <location>
        <begin position="200"/>
        <end position="409"/>
    </location>
</feature>
<evidence type="ECO:0000256" key="4">
    <source>
        <dbReference type="ARBA" id="ARBA00016741"/>
    </source>
</evidence>
<evidence type="ECO:0000256" key="1">
    <source>
        <dbReference type="ARBA" id="ARBA00002123"/>
    </source>
</evidence>
<evidence type="ECO:0000256" key="6">
    <source>
        <dbReference type="ARBA" id="ARBA00023128"/>
    </source>
</evidence>
<dbReference type="Proteomes" id="UP000054454">
    <property type="component" value="Unassembled WGS sequence"/>
</dbReference>
<dbReference type="PANTHER" id="PTHR11851">
    <property type="entry name" value="METALLOPROTEASE"/>
    <property type="match status" value="1"/>
</dbReference>
<dbReference type="GO" id="GO:0017087">
    <property type="term" value="C:mitochondrial processing peptidase complex"/>
    <property type="evidence" value="ECO:0007669"/>
    <property type="project" value="EnsemblFungi"/>
</dbReference>
<dbReference type="OrthoDB" id="277191at2759"/>
<dbReference type="EMBL" id="LFVZ01000006">
    <property type="protein sequence ID" value="KTW28979.1"/>
    <property type="molecule type" value="Genomic_DNA"/>
</dbReference>
<evidence type="ECO:0000259" key="11">
    <source>
        <dbReference type="Pfam" id="PF00675"/>
    </source>
</evidence>
<organism evidence="13 14">
    <name type="scientific">Pneumocystis carinii (strain B80)</name>
    <name type="common">Rat pneumocystis pneumonia agent</name>
    <name type="synonym">Pneumocystis carinii f. sp. carinii</name>
    <dbReference type="NCBI Taxonomy" id="1408658"/>
    <lineage>
        <taxon>Eukaryota</taxon>
        <taxon>Fungi</taxon>
        <taxon>Dikarya</taxon>
        <taxon>Ascomycota</taxon>
        <taxon>Taphrinomycotina</taxon>
        <taxon>Pneumocystomycetes</taxon>
        <taxon>Pneumocystaceae</taxon>
        <taxon>Pneumocystis</taxon>
    </lineage>
</organism>
<dbReference type="Pfam" id="PF05193">
    <property type="entry name" value="Peptidase_M16_C"/>
    <property type="match status" value="1"/>
</dbReference>
<sequence length="503" mass="56657">MRNSFQKRLFSNSRKAYFYIKESSNGLKNEHLELNKSFILSNGVRIVSKAIPGHFSTLGVYIDAGSRYEYDYIRGASHFIDRLSFKATKNRSAENMINSLESLGGNFMCSSSRESLMYQTAVFNNDVENMIELLSETVLDPIITEEDLEEQKLTIQYEINEITSKPELILPEMVHITAYKNNTLGNPLLCPKERLPFISLSTISKYRSLFYRPERMIVAFVGVEHNKARDLAEKYFGDFKNNDTSFSSFTLQDKSLKLPFQEKQFPEEMFLPAHYTGGIMNIPLSKPDQEFTHIYIAFEGIPLSDPDIYALATLQILLGGGGSFSAGGPGKGMYSRLFLNILNQYGWIESCTSFNHSYTDSGIFGISASCRHDAVHALINVICQELAFTMQKGRKGINKIEVERAKNQLRSSLMMNLESKMIILEDLGRQAQTMNEKKMTAQEMCDKISSLTVNDLQKIAEKVFTGLVKNKGQGTGQPTIVTQGKGEKVSNASDIIKRYGLGK</sequence>
<comment type="caution">
    <text evidence="13">The sequence shown here is derived from an EMBL/GenBank/DDBJ whole genome shotgun (WGS) entry which is preliminary data.</text>
</comment>
<evidence type="ECO:0000259" key="12">
    <source>
        <dbReference type="Pfam" id="PF05193"/>
    </source>
</evidence>
<evidence type="ECO:0000313" key="13">
    <source>
        <dbReference type="EMBL" id="KTW28979.1"/>
    </source>
</evidence>
<comment type="similarity">
    <text evidence="3 10">Belongs to the peptidase M16 family.</text>
</comment>
<dbReference type="FunFam" id="3.30.830.10:FF:000032">
    <property type="entry name" value="Mitochondrial processing peptidase, alpha subunit"/>
    <property type="match status" value="1"/>
</dbReference>
<protein>
    <recommendedName>
        <fullName evidence="4">Mitochondrial-processing peptidase subunit alpha</fullName>
    </recommendedName>
    <alternativeName>
        <fullName evidence="7">Alpha-MPP</fullName>
    </alternativeName>
    <alternativeName>
        <fullName evidence="8">Inactive zinc metalloprotease alpha</fullName>
    </alternativeName>
    <alternativeName>
        <fullName evidence="9">Matrix processing peptidase</fullName>
    </alternativeName>
</protein>
<evidence type="ECO:0000256" key="5">
    <source>
        <dbReference type="ARBA" id="ARBA00022946"/>
    </source>
</evidence>
<reference evidence="14" key="1">
    <citation type="journal article" date="2016" name="Nat. Commun.">
        <title>Genome analysis of three Pneumocystis species reveals adaptation mechanisms to life exclusively in mammalian hosts.</title>
        <authorList>
            <person name="Ma L."/>
            <person name="Chen Z."/>
            <person name="Huang D.W."/>
            <person name="Kutty G."/>
            <person name="Ishihara M."/>
            <person name="Wang H."/>
            <person name="Abouelleil A."/>
            <person name="Bishop L."/>
            <person name="Davey E."/>
            <person name="Deng R."/>
            <person name="Deng X."/>
            <person name="Fan L."/>
            <person name="Fantoni G."/>
            <person name="Fitzgerald M."/>
            <person name="Gogineni E."/>
            <person name="Goldberg J.M."/>
            <person name="Handley G."/>
            <person name="Hu X."/>
            <person name="Huber C."/>
            <person name="Jiao X."/>
            <person name="Jones K."/>
            <person name="Levin J.Z."/>
            <person name="Liu Y."/>
            <person name="Macdonald P."/>
            <person name="Melnikov A."/>
            <person name="Raley C."/>
            <person name="Sassi M."/>
            <person name="Sherman B.T."/>
            <person name="Song X."/>
            <person name="Sykes S."/>
            <person name="Tran B."/>
            <person name="Walsh L."/>
            <person name="Xia Y."/>
            <person name="Yang J."/>
            <person name="Young S."/>
            <person name="Zeng Q."/>
            <person name="Zheng X."/>
            <person name="Stephens R."/>
            <person name="Nusbaum C."/>
            <person name="Birren B.W."/>
            <person name="Azadi P."/>
            <person name="Lempicki R.A."/>
            <person name="Cuomo C.A."/>
            <person name="Kovacs J.A."/>
        </authorList>
    </citation>
    <scope>NUCLEOTIDE SEQUENCE [LARGE SCALE GENOMIC DNA]</scope>
    <source>
        <strain evidence="14">B80</strain>
    </source>
</reference>
<evidence type="ECO:0000256" key="10">
    <source>
        <dbReference type="RuleBase" id="RU004447"/>
    </source>
</evidence>
<dbReference type="Pfam" id="PF00675">
    <property type="entry name" value="Peptidase_M16"/>
    <property type="match status" value="1"/>
</dbReference>
<name>A0A0W4ZKS4_PNEC8</name>
<dbReference type="InterPro" id="IPR011765">
    <property type="entry name" value="Pept_M16_N"/>
</dbReference>
<dbReference type="InterPro" id="IPR007863">
    <property type="entry name" value="Peptidase_M16_C"/>
</dbReference>
<evidence type="ECO:0000256" key="8">
    <source>
        <dbReference type="ARBA" id="ARBA00032315"/>
    </source>
</evidence>
<dbReference type="InterPro" id="IPR001431">
    <property type="entry name" value="Pept_M16_Zn_BS"/>
</dbReference>